<comment type="caution">
    <text evidence="5">The sequence shown here is derived from an EMBL/GenBank/DDBJ whole genome shotgun (WGS) entry which is preliminary data.</text>
</comment>
<protein>
    <submittedName>
        <fullName evidence="5">Phage tail sheath protein</fullName>
    </submittedName>
</protein>
<dbReference type="InterPro" id="IPR035089">
    <property type="entry name" value="Phage_sheath_subtilisin"/>
</dbReference>
<dbReference type="AlphaFoldDB" id="A0A2A6Z7X8"/>
<feature type="domain" description="Tail sheath protein subtilisin-like" evidence="2">
    <location>
        <begin position="194"/>
        <end position="340"/>
    </location>
</feature>
<keyword evidence="6" id="KW-1185">Reference proteome</keyword>
<dbReference type="Gene3D" id="3.40.50.11790">
    <property type="match status" value="1"/>
</dbReference>
<sequence length="447" mass="48277">MAGGKFDKLAGKVRPGTYMNFESTRSDTVGTSERGTVIIPLLKPSYGPAGSYIELTNAGPDAAYAKLGYSVYDSDPNRQMLLIREAFKNASKVLVYIPKEGTKATAKNASAPELTATAKYGGTRGNALTVTVAANPVDGFDVTVSLAGNTAAYYEGLSTVDDLIAQDCEYVTFTGSGALAAIAAMNLTGGTDATAQNDDLTTFMDTWEKVKFNTVAMPVTDSSMKAAIKTKIKYLRESMGRGVQAVVPDFPADYEGIISIKNGYAIDDDKLSAAEATAWVAGASAGASYVESLTYDAVDGATDLVDALTHEEYVDAINKGHFAFSISEENKVIVEYDINSLTSFKQPKDETYRKNRVVRVMDTFQESIQLNFPPNKYANDSDGWDIMEGVGKSILKQFAEAGAITDVDYDNDFLVDRDASYGDKTYFNVNLKPVDSAEKLFFTTHTR</sequence>
<name>A0A2A6Z7X8_9FIRM</name>
<dbReference type="Proteomes" id="UP000220752">
    <property type="component" value="Unassembled WGS sequence"/>
</dbReference>
<reference evidence="5 6" key="1">
    <citation type="journal article" date="2017" name="Front. Microbiol.">
        <title>New Insights into the Diversity of the Genus Faecalibacterium.</title>
        <authorList>
            <person name="Benevides L."/>
            <person name="Burman S."/>
            <person name="Martin R."/>
            <person name="Robert V."/>
            <person name="Thomas M."/>
            <person name="Miquel S."/>
            <person name="Chain F."/>
            <person name="Sokol H."/>
            <person name="Bermudez-Humaran L.G."/>
            <person name="Morrison M."/>
            <person name="Langella P."/>
            <person name="Azevedo V.A."/>
            <person name="Chatel J.M."/>
            <person name="Soares S."/>
        </authorList>
    </citation>
    <scope>NUCLEOTIDE SEQUENCE [LARGE SCALE GENOMIC DNA]</scope>
    <source>
        <strain evidence="6">CNCM I-4540</strain>
    </source>
</reference>
<dbReference type="Gene3D" id="3.30.1370.220">
    <property type="match status" value="1"/>
</dbReference>
<organism evidence="5 6">
    <name type="scientific">Faecalibacterium langellae</name>
    <dbReference type="NCBI Taxonomy" id="3435293"/>
    <lineage>
        <taxon>Bacteria</taxon>
        <taxon>Bacillati</taxon>
        <taxon>Bacillota</taxon>
        <taxon>Clostridia</taxon>
        <taxon>Eubacteriales</taxon>
        <taxon>Oscillospiraceae</taxon>
        <taxon>Faecalibacterium</taxon>
    </lineage>
</organism>
<evidence type="ECO:0000259" key="4">
    <source>
        <dbReference type="Pfam" id="PF17482"/>
    </source>
</evidence>
<dbReference type="InterPro" id="IPR035326">
    <property type="entry name" value="Beta_sandwich_Seath"/>
</dbReference>
<dbReference type="Gene3D" id="2.60.40.4290">
    <property type="match status" value="1"/>
</dbReference>
<feature type="domain" description="Phage tail sheath protein-like beta-sandwich" evidence="3">
    <location>
        <begin position="100"/>
        <end position="192"/>
    </location>
</feature>
<gene>
    <name evidence="5" type="ORF">CGS46_13090</name>
</gene>
<accession>A0A2A6Z7X8</accession>
<evidence type="ECO:0000259" key="2">
    <source>
        <dbReference type="Pfam" id="PF04984"/>
    </source>
</evidence>
<evidence type="ECO:0000259" key="3">
    <source>
        <dbReference type="Pfam" id="PF17481"/>
    </source>
</evidence>
<dbReference type="InterPro" id="IPR020287">
    <property type="entry name" value="Tail_sheath_C"/>
</dbReference>
<dbReference type="Gene3D" id="3.30.1490.360">
    <property type="match status" value="1"/>
</dbReference>
<evidence type="ECO:0000256" key="1">
    <source>
        <dbReference type="ARBA" id="ARBA00008005"/>
    </source>
</evidence>
<evidence type="ECO:0000313" key="6">
    <source>
        <dbReference type="Proteomes" id="UP000220752"/>
    </source>
</evidence>
<feature type="domain" description="Tail sheath protein C-terminal" evidence="4">
    <location>
        <begin position="348"/>
        <end position="445"/>
    </location>
</feature>
<evidence type="ECO:0000313" key="5">
    <source>
        <dbReference type="EMBL" id="PDX57452.1"/>
    </source>
</evidence>
<dbReference type="Pfam" id="PF17482">
    <property type="entry name" value="Phage_sheath_1C"/>
    <property type="match status" value="1"/>
</dbReference>
<proteinExistence type="inferred from homology"/>
<comment type="similarity">
    <text evidence="1">Belongs to the myoviridae tail sheath protein family.</text>
</comment>
<dbReference type="Pfam" id="PF04984">
    <property type="entry name" value="Phage_sheath_1"/>
    <property type="match status" value="1"/>
</dbReference>
<dbReference type="EMBL" id="NMTQ01000037">
    <property type="protein sequence ID" value="PDX57452.1"/>
    <property type="molecule type" value="Genomic_DNA"/>
</dbReference>
<dbReference type="Gene3D" id="3.30.360.90">
    <property type="match status" value="1"/>
</dbReference>
<dbReference type="Pfam" id="PF17481">
    <property type="entry name" value="Phage_sheath_domII"/>
    <property type="match status" value="1"/>
</dbReference>